<feature type="chain" id="PRO_5021344557" evidence="12">
    <location>
        <begin position="23"/>
        <end position="706"/>
    </location>
</feature>
<dbReference type="SUPFAM" id="SSF56935">
    <property type="entry name" value="Porins"/>
    <property type="match status" value="1"/>
</dbReference>
<dbReference type="CDD" id="cd01347">
    <property type="entry name" value="ligand_gated_channel"/>
    <property type="match status" value="1"/>
</dbReference>
<keyword evidence="3 10" id="KW-0813">Transport</keyword>
<dbReference type="GO" id="GO:0015891">
    <property type="term" value="P:siderophore transport"/>
    <property type="evidence" value="ECO:0007669"/>
    <property type="project" value="InterPro"/>
</dbReference>
<dbReference type="OrthoDB" id="127311at2"/>
<evidence type="ECO:0000256" key="9">
    <source>
        <dbReference type="ARBA" id="ARBA00023237"/>
    </source>
</evidence>
<keyword evidence="8 15" id="KW-0675">Receptor</keyword>
<dbReference type="Gene3D" id="2.170.130.10">
    <property type="entry name" value="TonB-dependent receptor, plug domain"/>
    <property type="match status" value="1"/>
</dbReference>
<evidence type="ECO:0000313" key="15">
    <source>
        <dbReference type="EMBL" id="TFW70970.1"/>
    </source>
</evidence>
<keyword evidence="6 11" id="KW-0798">TonB box</keyword>
<dbReference type="InterPro" id="IPR010105">
    <property type="entry name" value="TonB_sidphr_rcpt"/>
</dbReference>
<feature type="signal peptide" evidence="12">
    <location>
        <begin position="1"/>
        <end position="22"/>
    </location>
</feature>
<comment type="subcellular location">
    <subcellularLocation>
        <location evidence="1 10">Cell outer membrane</location>
        <topology evidence="1 10">Multi-pass membrane protein</topology>
    </subcellularLocation>
</comment>
<evidence type="ECO:0000256" key="11">
    <source>
        <dbReference type="RuleBase" id="RU003357"/>
    </source>
</evidence>
<keyword evidence="12" id="KW-0732">Signal</keyword>
<dbReference type="InterPro" id="IPR037066">
    <property type="entry name" value="Plug_dom_sf"/>
</dbReference>
<dbReference type="PANTHER" id="PTHR32552">
    <property type="entry name" value="FERRICHROME IRON RECEPTOR-RELATED"/>
    <property type="match status" value="1"/>
</dbReference>
<dbReference type="AlphaFoldDB" id="A0A4Y9VRV7"/>
<evidence type="ECO:0000259" key="14">
    <source>
        <dbReference type="Pfam" id="PF07715"/>
    </source>
</evidence>
<dbReference type="NCBIfam" id="TIGR01783">
    <property type="entry name" value="TonB-siderophor"/>
    <property type="match status" value="1"/>
</dbReference>
<organism evidence="15 16">
    <name type="scientific">Methylotenera oryzisoli</name>
    <dbReference type="NCBI Taxonomy" id="2080758"/>
    <lineage>
        <taxon>Bacteria</taxon>
        <taxon>Pseudomonadati</taxon>
        <taxon>Pseudomonadota</taxon>
        <taxon>Betaproteobacteria</taxon>
        <taxon>Nitrosomonadales</taxon>
        <taxon>Methylophilaceae</taxon>
        <taxon>Methylotenera</taxon>
    </lineage>
</organism>
<dbReference type="Proteomes" id="UP000297706">
    <property type="component" value="Unassembled WGS sequence"/>
</dbReference>
<evidence type="ECO:0000256" key="8">
    <source>
        <dbReference type="ARBA" id="ARBA00023170"/>
    </source>
</evidence>
<dbReference type="Gene3D" id="2.40.170.20">
    <property type="entry name" value="TonB-dependent receptor, beta-barrel domain"/>
    <property type="match status" value="1"/>
</dbReference>
<evidence type="ECO:0000256" key="4">
    <source>
        <dbReference type="ARBA" id="ARBA00022452"/>
    </source>
</evidence>
<evidence type="ECO:0000256" key="7">
    <source>
        <dbReference type="ARBA" id="ARBA00023136"/>
    </source>
</evidence>
<accession>A0A4Y9VRV7</accession>
<evidence type="ECO:0000256" key="5">
    <source>
        <dbReference type="ARBA" id="ARBA00022692"/>
    </source>
</evidence>
<dbReference type="GO" id="GO:0015344">
    <property type="term" value="F:siderophore uptake transmembrane transporter activity"/>
    <property type="evidence" value="ECO:0007669"/>
    <property type="project" value="TreeGrafter"/>
</dbReference>
<dbReference type="GO" id="GO:0009279">
    <property type="term" value="C:cell outer membrane"/>
    <property type="evidence" value="ECO:0007669"/>
    <property type="project" value="UniProtKB-SubCell"/>
</dbReference>
<feature type="domain" description="TonB-dependent receptor-like beta-barrel" evidence="13">
    <location>
        <begin position="236"/>
        <end position="675"/>
    </location>
</feature>
<comment type="similarity">
    <text evidence="2 10 11">Belongs to the TonB-dependent receptor family.</text>
</comment>
<keyword evidence="4 10" id="KW-1134">Transmembrane beta strand</keyword>
<dbReference type="InterPro" id="IPR036942">
    <property type="entry name" value="Beta-barrel_TonB_sf"/>
</dbReference>
<evidence type="ECO:0000259" key="13">
    <source>
        <dbReference type="Pfam" id="PF00593"/>
    </source>
</evidence>
<comment type="caution">
    <text evidence="15">The sequence shown here is derived from an EMBL/GenBank/DDBJ whole genome shotgun (WGS) entry which is preliminary data.</text>
</comment>
<keyword evidence="16" id="KW-1185">Reference proteome</keyword>
<evidence type="ECO:0000313" key="16">
    <source>
        <dbReference type="Proteomes" id="UP000297706"/>
    </source>
</evidence>
<dbReference type="Pfam" id="PF07715">
    <property type="entry name" value="Plug"/>
    <property type="match status" value="1"/>
</dbReference>
<evidence type="ECO:0000256" key="3">
    <source>
        <dbReference type="ARBA" id="ARBA00022448"/>
    </source>
</evidence>
<dbReference type="GO" id="GO:0038023">
    <property type="term" value="F:signaling receptor activity"/>
    <property type="evidence" value="ECO:0007669"/>
    <property type="project" value="InterPro"/>
</dbReference>
<reference evidence="15 16" key="1">
    <citation type="submission" date="2018-02" db="EMBL/GenBank/DDBJ databases">
        <title>A novel lanthanide dependent methylotroph, Methylotenera sp. La3113.</title>
        <authorList>
            <person name="Lv H."/>
            <person name="Tani A."/>
        </authorList>
    </citation>
    <scope>NUCLEOTIDE SEQUENCE [LARGE SCALE GENOMIC DNA]</scope>
    <source>
        <strain evidence="15 16">La3113</strain>
    </source>
</reference>
<sequence>MLKSNQLITAAVMAALPHLALADEAAVELMEVSVESTLDRGNALNLKQPNSTASRLGLKAIEVPASVETLEIETIRMRGDINIHEAVSRTTGISDISNLGSGVAYSARGFTGNDSVGQAEDGIRLLTAAGTLTYPSDTWGYQRVEVLRGPASVMFGDGTVGGIVNSIRKAPSRDSSLQALVGTGSRGEYRAAVGGTGAVGEIGAFRADASITGGNGYVDRGEHDSQKIMTNLLLSPTDKLRINVTFDHSDESPTRYTGIPLRNGRIDSSLRKENYNISDDKQSFTEDRLRAKVEWELSDALKLSNVSYWFNAHRHWRNVEYFSIDNASNTVDRSGYTEIKHQQKQIGNRFALTSIADAFGHKNRWSAGYEVARVDFKYFDNFYHDNDPSSNVAIKNFTPGYFQTIDPTALDFVSKTVQQSLFVEDAFDVTNQLKLSAGLRQDWINVDHESRLTTASTDKDYSPFSYRLGAVYQTTPNTAFYGQYSQGSDPVSSIVTLRPRNSAFKLTSAQQTEFGVKHALPEGKGELTFAVYHIAKDDIITRDPSNPTLRVQGGKQSSRGVELSATLFPVNHWRTDLNMALLDARYDELVESVGDPAVSVSRAGKTPTDVPEKIANAWVYYQQASWEAGVGARMVGKRYANNANTSTMQGYTVYDASIAWRVHPKATLRGNLRNLTNKLYAPVSYDTQQFILGESRRIELTAELAF</sequence>
<protein>
    <submittedName>
        <fullName evidence="15">TonB-dependent siderophore receptor</fullName>
    </submittedName>
</protein>
<dbReference type="Pfam" id="PF00593">
    <property type="entry name" value="TonB_dep_Rec_b-barrel"/>
    <property type="match status" value="1"/>
</dbReference>
<dbReference type="EMBL" id="PQVH01000010">
    <property type="protein sequence ID" value="TFW70970.1"/>
    <property type="molecule type" value="Genomic_DNA"/>
</dbReference>
<dbReference type="RefSeq" id="WP_135278125.1">
    <property type="nucleotide sequence ID" value="NZ_PQVH01000010.1"/>
</dbReference>
<proteinExistence type="inferred from homology"/>
<evidence type="ECO:0000256" key="12">
    <source>
        <dbReference type="SAM" id="SignalP"/>
    </source>
</evidence>
<feature type="domain" description="TonB-dependent receptor plug" evidence="14">
    <location>
        <begin position="61"/>
        <end position="163"/>
    </location>
</feature>
<keyword evidence="7 10" id="KW-0472">Membrane</keyword>
<keyword evidence="5 10" id="KW-0812">Transmembrane</keyword>
<dbReference type="PANTHER" id="PTHR32552:SF84">
    <property type="entry name" value="TONB-DEPENDENT RECEPTOR-RELATED"/>
    <property type="match status" value="1"/>
</dbReference>
<evidence type="ECO:0000256" key="2">
    <source>
        <dbReference type="ARBA" id="ARBA00009810"/>
    </source>
</evidence>
<evidence type="ECO:0000256" key="10">
    <source>
        <dbReference type="PROSITE-ProRule" id="PRU01360"/>
    </source>
</evidence>
<dbReference type="InterPro" id="IPR000531">
    <property type="entry name" value="Beta-barrel_TonB"/>
</dbReference>
<gene>
    <name evidence="15" type="ORF">C3Y98_08490</name>
</gene>
<keyword evidence="9 10" id="KW-0998">Cell outer membrane</keyword>
<dbReference type="PROSITE" id="PS52016">
    <property type="entry name" value="TONB_DEPENDENT_REC_3"/>
    <property type="match status" value="1"/>
</dbReference>
<evidence type="ECO:0000256" key="1">
    <source>
        <dbReference type="ARBA" id="ARBA00004571"/>
    </source>
</evidence>
<name>A0A4Y9VRV7_9PROT</name>
<dbReference type="InterPro" id="IPR012910">
    <property type="entry name" value="Plug_dom"/>
</dbReference>
<dbReference type="InterPro" id="IPR039426">
    <property type="entry name" value="TonB-dep_rcpt-like"/>
</dbReference>
<evidence type="ECO:0000256" key="6">
    <source>
        <dbReference type="ARBA" id="ARBA00023077"/>
    </source>
</evidence>